<dbReference type="NCBIfam" id="TIGR02537">
    <property type="entry name" value="arch_flag_Nterm"/>
    <property type="match status" value="1"/>
</dbReference>
<reference evidence="1 2" key="1">
    <citation type="submission" date="2018-06" db="EMBL/GenBank/DDBJ databases">
        <title>Extensive metabolic versatility and redundancy in microbially diverse, dynamic hydrothermal sediments.</title>
        <authorList>
            <person name="Dombrowski N."/>
            <person name="Teske A."/>
            <person name="Baker B.J."/>
        </authorList>
    </citation>
    <scope>NUCLEOTIDE SEQUENCE [LARGE SCALE GENOMIC DNA]</scope>
    <source>
        <strain evidence="1">B66_G16</strain>
    </source>
</reference>
<evidence type="ECO:0008006" key="3">
    <source>
        <dbReference type="Google" id="ProtNLM"/>
    </source>
</evidence>
<dbReference type="Proteomes" id="UP000278475">
    <property type="component" value="Unassembled WGS sequence"/>
</dbReference>
<name>A0A497EJY7_9CREN</name>
<proteinExistence type="predicted"/>
<dbReference type="EMBL" id="QMQV01000229">
    <property type="protein sequence ID" value="RLE45778.1"/>
    <property type="molecule type" value="Genomic_DNA"/>
</dbReference>
<dbReference type="InterPro" id="IPR013373">
    <property type="entry name" value="Flagellin/pilin_N_arc"/>
</dbReference>
<accession>A0A497EJY7</accession>
<protein>
    <recommendedName>
        <fullName evidence="3">Archaeal Type IV pilin N-terminal domain-containing protein</fullName>
    </recommendedName>
</protein>
<sequence length="59" mass="5959">MKKGISPVISILLLILVAIASGVSAYVWITKYVGESTTGSATSSSCLTCDAVQILPSGG</sequence>
<gene>
    <name evidence="1" type="ORF">DRJ31_10790</name>
</gene>
<comment type="caution">
    <text evidence="1">The sequence shown here is derived from an EMBL/GenBank/DDBJ whole genome shotgun (WGS) entry which is preliminary data.</text>
</comment>
<organism evidence="1 2">
    <name type="scientific">Thermoproteota archaeon</name>
    <dbReference type="NCBI Taxonomy" id="2056631"/>
    <lineage>
        <taxon>Archaea</taxon>
        <taxon>Thermoproteota</taxon>
    </lineage>
</organism>
<evidence type="ECO:0000313" key="2">
    <source>
        <dbReference type="Proteomes" id="UP000278475"/>
    </source>
</evidence>
<feature type="non-terminal residue" evidence="1">
    <location>
        <position position="59"/>
    </location>
</feature>
<evidence type="ECO:0000313" key="1">
    <source>
        <dbReference type="EMBL" id="RLE45778.1"/>
    </source>
</evidence>
<dbReference type="AlphaFoldDB" id="A0A497EJY7"/>